<comment type="caution">
    <text evidence="2">The sequence shown here is derived from an EMBL/GenBank/DDBJ whole genome shotgun (WGS) entry which is preliminary data.</text>
</comment>
<name>A0ABQ8IVS7_DERPT</name>
<organism evidence="2 3">
    <name type="scientific">Dermatophagoides pteronyssinus</name>
    <name type="common">European house dust mite</name>
    <dbReference type="NCBI Taxonomy" id="6956"/>
    <lineage>
        <taxon>Eukaryota</taxon>
        <taxon>Metazoa</taxon>
        <taxon>Ecdysozoa</taxon>
        <taxon>Arthropoda</taxon>
        <taxon>Chelicerata</taxon>
        <taxon>Arachnida</taxon>
        <taxon>Acari</taxon>
        <taxon>Acariformes</taxon>
        <taxon>Sarcoptiformes</taxon>
        <taxon>Astigmata</taxon>
        <taxon>Psoroptidia</taxon>
        <taxon>Analgoidea</taxon>
        <taxon>Pyroglyphidae</taxon>
        <taxon>Dermatophagoidinae</taxon>
        <taxon>Dermatophagoides</taxon>
    </lineage>
</organism>
<reference evidence="2 3" key="1">
    <citation type="journal article" date="2018" name="J. Allergy Clin. Immunol.">
        <title>High-quality assembly of Dermatophagoides pteronyssinus genome and transcriptome reveals a wide range of novel allergens.</title>
        <authorList>
            <person name="Liu X.Y."/>
            <person name="Yang K.Y."/>
            <person name="Wang M.Q."/>
            <person name="Kwok J.S."/>
            <person name="Zeng X."/>
            <person name="Yang Z."/>
            <person name="Xiao X.J."/>
            <person name="Lau C.P."/>
            <person name="Li Y."/>
            <person name="Huang Z.M."/>
            <person name="Ba J.G."/>
            <person name="Yim A.K."/>
            <person name="Ouyang C.Y."/>
            <person name="Ngai S.M."/>
            <person name="Chan T.F."/>
            <person name="Leung E.L."/>
            <person name="Liu L."/>
            <person name="Liu Z.G."/>
            <person name="Tsui S.K."/>
        </authorList>
    </citation>
    <scope>NUCLEOTIDE SEQUENCE [LARGE SCALE GENOMIC DNA]</scope>
    <source>
        <strain evidence="2">Derp</strain>
    </source>
</reference>
<keyword evidence="1" id="KW-0812">Transmembrane</keyword>
<dbReference type="EMBL" id="NJHN03000110">
    <property type="protein sequence ID" value="KAH9414424.1"/>
    <property type="molecule type" value="Genomic_DNA"/>
</dbReference>
<feature type="transmembrane region" description="Helical" evidence="1">
    <location>
        <begin position="92"/>
        <end position="114"/>
    </location>
</feature>
<accession>A0ABQ8IVS7</accession>
<dbReference type="Proteomes" id="UP000887458">
    <property type="component" value="Unassembled WGS sequence"/>
</dbReference>
<feature type="transmembrane region" description="Helical" evidence="1">
    <location>
        <begin position="164"/>
        <end position="183"/>
    </location>
</feature>
<sequence length="238" mass="28768">MEGIKYRPKPKPLYRFNWRALQWHFAISFALIFITPLLDLIVFMPTYMELPRKEFYYSIWSAIIIAMLIIWANDDIPEPPILMEKNILTISFMARFLFGFSVADLFLLVVQWYYMHLSWPYLFKNIRFVGYQVIFGTGLFRILDMMDEHGQHLYVEKTIDYDGCALFIMQTIRLIMITTKVWLAHSIRWQISQRNLHLFQIMKKNTREKKEAQILIPFASLFVHQGQYFISRRLRIRY</sequence>
<keyword evidence="3" id="KW-1185">Reference proteome</keyword>
<feature type="transmembrane region" description="Helical" evidence="1">
    <location>
        <begin position="126"/>
        <end position="143"/>
    </location>
</feature>
<gene>
    <name evidence="2" type="ORF">DERP_014445</name>
</gene>
<evidence type="ECO:0000256" key="1">
    <source>
        <dbReference type="SAM" id="Phobius"/>
    </source>
</evidence>
<evidence type="ECO:0000313" key="3">
    <source>
        <dbReference type="Proteomes" id="UP000887458"/>
    </source>
</evidence>
<protein>
    <submittedName>
        <fullName evidence="2">Uncharacterized protein</fullName>
    </submittedName>
</protein>
<evidence type="ECO:0000313" key="2">
    <source>
        <dbReference type="EMBL" id="KAH9414424.1"/>
    </source>
</evidence>
<keyword evidence="1" id="KW-0472">Membrane</keyword>
<proteinExistence type="predicted"/>
<feature type="transmembrane region" description="Helical" evidence="1">
    <location>
        <begin position="55"/>
        <end position="72"/>
    </location>
</feature>
<reference evidence="2 3" key="2">
    <citation type="journal article" date="2022" name="Mol. Biol. Evol.">
        <title>Comparative Genomics Reveals Insights into the Divergent Evolution of Astigmatic Mites and Household Pest Adaptations.</title>
        <authorList>
            <person name="Xiong Q."/>
            <person name="Wan A.T."/>
            <person name="Liu X."/>
            <person name="Fung C.S."/>
            <person name="Xiao X."/>
            <person name="Malainual N."/>
            <person name="Hou J."/>
            <person name="Wang L."/>
            <person name="Wang M."/>
            <person name="Yang K.Y."/>
            <person name="Cui Y."/>
            <person name="Leung E.L."/>
            <person name="Nong W."/>
            <person name="Shin S.K."/>
            <person name="Au S.W."/>
            <person name="Jeong K.Y."/>
            <person name="Chew F.T."/>
            <person name="Hui J.H."/>
            <person name="Leung T.F."/>
            <person name="Tungtrongchitr A."/>
            <person name="Zhong N."/>
            <person name="Liu Z."/>
            <person name="Tsui S.K."/>
        </authorList>
    </citation>
    <scope>NUCLEOTIDE SEQUENCE [LARGE SCALE GENOMIC DNA]</scope>
    <source>
        <strain evidence="2">Derp</strain>
    </source>
</reference>
<keyword evidence="1" id="KW-1133">Transmembrane helix</keyword>
<feature type="transmembrane region" description="Helical" evidence="1">
    <location>
        <begin position="21"/>
        <end position="43"/>
    </location>
</feature>